<dbReference type="EMBL" id="QXDJ01000012">
    <property type="protein sequence ID" value="RII31841.1"/>
    <property type="molecule type" value="Genomic_DNA"/>
</dbReference>
<reference evidence="2 3" key="1">
    <citation type="submission" date="2018-08" db="EMBL/GenBank/DDBJ databases">
        <title>Genome of Clostridium chromiireducens C1, DSM12136.</title>
        <authorList>
            <person name="Xing M."/>
            <person name="Wei Y."/>
            <person name="Ang E.L."/>
            <person name="Zhao H."/>
            <person name="Zhang Y."/>
        </authorList>
    </citation>
    <scope>NUCLEOTIDE SEQUENCE [LARGE SCALE GENOMIC DNA]</scope>
    <source>
        <strain evidence="2 3">C1</strain>
    </source>
</reference>
<comment type="caution">
    <text evidence="2">The sequence shown here is derived from an EMBL/GenBank/DDBJ whole genome shotgun (WGS) entry which is preliminary data.</text>
</comment>
<organism evidence="2 3">
    <name type="scientific">Clostridium chromiireducens</name>
    <dbReference type="NCBI Taxonomy" id="225345"/>
    <lineage>
        <taxon>Bacteria</taxon>
        <taxon>Bacillati</taxon>
        <taxon>Bacillota</taxon>
        <taxon>Clostridia</taxon>
        <taxon>Eubacteriales</taxon>
        <taxon>Clostridiaceae</taxon>
        <taxon>Clostridium</taxon>
    </lineage>
</organism>
<evidence type="ECO:0000313" key="3">
    <source>
        <dbReference type="Proteomes" id="UP000265930"/>
    </source>
</evidence>
<keyword evidence="1" id="KW-0812">Transmembrane</keyword>
<protein>
    <submittedName>
        <fullName evidence="2">Uncharacterized protein</fullName>
    </submittedName>
</protein>
<sequence>MINKKKLHFLQLTFVFMAITIGTLLYNWSSNANLKNSMSMMGQSMGNMMSSMHLKNAKLSDLVTRKEQTSMNMNHETKEGYLKDIHYITTIIIVVLLPFIIGGTVFLAIAWFK</sequence>
<evidence type="ECO:0000256" key="1">
    <source>
        <dbReference type="SAM" id="Phobius"/>
    </source>
</evidence>
<accession>A0A399IGK5</accession>
<dbReference type="RefSeq" id="WP_119368307.1">
    <property type="nucleotide sequence ID" value="NZ_QXDJ01000012.1"/>
</dbReference>
<evidence type="ECO:0000313" key="2">
    <source>
        <dbReference type="EMBL" id="RII31841.1"/>
    </source>
</evidence>
<keyword evidence="1" id="KW-0472">Membrane</keyword>
<gene>
    <name evidence="2" type="ORF">D2A34_26100</name>
</gene>
<feature type="transmembrane region" description="Helical" evidence="1">
    <location>
        <begin position="7"/>
        <end position="28"/>
    </location>
</feature>
<keyword evidence="1" id="KW-1133">Transmembrane helix</keyword>
<proteinExistence type="predicted"/>
<name>A0A399IGK5_9CLOT</name>
<dbReference type="Proteomes" id="UP000265930">
    <property type="component" value="Unassembled WGS sequence"/>
</dbReference>
<feature type="transmembrane region" description="Helical" evidence="1">
    <location>
        <begin position="85"/>
        <end position="112"/>
    </location>
</feature>
<dbReference type="AlphaFoldDB" id="A0A399IGK5"/>